<dbReference type="AlphaFoldDB" id="A0A1H1GMV5"/>
<evidence type="ECO:0000313" key="2">
    <source>
        <dbReference type="EMBL" id="SDR14477.1"/>
    </source>
</evidence>
<dbReference type="InterPro" id="IPR006059">
    <property type="entry name" value="SBP"/>
</dbReference>
<dbReference type="PANTHER" id="PTHR43649">
    <property type="entry name" value="ARABINOSE-BINDING PROTEIN-RELATED"/>
    <property type="match status" value="1"/>
</dbReference>
<keyword evidence="1" id="KW-0732">Signal</keyword>
<dbReference type="STRING" id="35622.SAMN04489764_3693"/>
<reference evidence="2 3" key="1">
    <citation type="submission" date="2016-10" db="EMBL/GenBank/DDBJ databases">
        <authorList>
            <person name="de Groot N.N."/>
        </authorList>
    </citation>
    <scope>NUCLEOTIDE SEQUENCE [LARGE SCALE GENOMIC DNA]</scope>
    <source>
        <strain evidence="2 3">DSM 43794</strain>
    </source>
</reference>
<keyword evidence="3" id="KW-1185">Reference proteome</keyword>
<gene>
    <name evidence="2" type="ORF">SAMN04489764_3693</name>
</gene>
<organism evidence="2 3">
    <name type="scientific">Thermostaphylospora chromogena</name>
    <dbReference type="NCBI Taxonomy" id="35622"/>
    <lineage>
        <taxon>Bacteria</taxon>
        <taxon>Bacillati</taxon>
        <taxon>Actinomycetota</taxon>
        <taxon>Actinomycetes</taxon>
        <taxon>Streptosporangiales</taxon>
        <taxon>Thermomonosporaceae</taxon>
        <taxon>Thermostaphylospora</taxon>
    </lineage>
</organism>
<evidence type="ECO:0000313" key="3">
    <source>
        <dbReference type="Proteomes" id="UP000217103"/>
    </source>
</evidence>
<protein>
    <submittedName>
        <fullName evidence="2">Cellobiose transport system substrate-binding protein</fullName>
    </submittedName>
</protein>
<dbReference type="SUPFAM" id="SSF53850">
    <property type="entry name" value="Periplasmic binding protein-like II"/>
    <property type="match status" value="1"/>
</dbReference>
<name>A0A1H1GMV5_9ACTN</name>
<dbReference type="InterPro" id="IPR050490">
    <property type="entry name" value="Bact_solute-bd_prot1"/>
</dbReference>
<feature type="chain" id="PRO_5011467418" evidence="1">
    <location>
        <begin position="25"/>
        <end position="451"/>
    </location>
</feature>
<feature type="signal peptide" evidence="1">
    <location>
        <begin position="1"/>
        <end position="24"/>
    </location>
</feature>
<evidence type="ECO:0000256" key="1">
    <source>
        <dbReference type="SAM" id="SignalP"/>
    </source>
</evidence>
<dbReference type="PANTHER" id="PTHR43649:SF32">
    <property type="entry name" value="SUGAR BINDING SECRETED PROTEIN"/>
    <property type="match status" value="1"/>
</dbReference>
<dbReference type="EMBL" id="FNKK01000002">
    <property type="protein sequence ID" value="SDR14477.1"/>
    <property type="molecule type" value="Genomic_DNA"/>
</dbReference>
<dbReference type="Pfam" id="PF13416">
    <property type="entry name" value="SBP_bac_8"/>
    <property type="match status" value="1"/>
</dbReference>
<sequence>MMNKRRGRLAAAAVVMATALGLTAACGGGDEPTASGDGSSAPGKITLTLQTFGGGTNFGYKAAVEKWNRENPNIQVKHVNVSADFENEYWPQMLNWLQSGKGAGDVVGIDEGGMGLAKARPQFFTDLAQYGLDSRKSDYPEWKWENGINAEGKLFALGTDVGGMAVCYRKDLFEKAGLPTDREEVAKLWPTWDDFIKVGQQFQEKVPDVKFVDGLNTWFNVVLSQEAAKHGNVSYYDRENNLIVETNPAVKAAFDFAAKVNEAGISAKLRNFQDPWFAGMRKGAFATLGCPGWMLGVVQGTITEDGEKPEQGKGDWDVAAVPGGSGNWGGSWLAVPKQSKYPKEAAQLLNYLTSPEVQLMAFEEGGNLPSTIPAQDSEKLQSAVNEWFSNAPLGEIFGPSIKTLPPIFLGEKHSQTKSKVENVILGMDDGSIPADQAWQRLVEEAKKVAEG</sequence>
<dbReference type="Proteomes" id="UP000217103">
    <property type="component" value="Unassembled WGS sequence"/>
</dbReference>
<dbReference type="Gene3D" id="3.40.190.10">
    <property type="entry name" value="Periplasmic binding protein-like II"/>
    <property type="match status" value="1"/>
</dbReference>
<dbReference type="PROSITE" id="PS51257">
    <property type="entry name" value="PROKAR_LIPOPROTEIN"/>
    <property type="match status" value="1"/>
</dbReference>
<proteinExistence type="predicted"/>
<accession>A0A1H1GMV5</accession>